<organism evidence="1">
    <name type="scientific">marine sediment metagenome</name>
    <dbReference type="NCBI Taxonomy" id="412755"/>
    <lineage>
        <taxon>unclassified sequences</taxon>
        <taxon>metagenomes</taxon>
        <taxon>ecological metagenomes</taxon>
    </lineage>
</organism>
<dbReference type="EMBL" id="LAZR01022562">
    <property type="protein sequence ID" value="KKL81442.1"/>
    <property type="molecule type" value="Genomic_DNA"/>
</dbReference>
<name>A0A0F9I245_9ZZZZ</name>
<comment type="caution">
    <text evidence="1">The sequence shown here is derived from an EMBL/GenBank/DDBJ whole genome shotgun (WGS) entry which is preliminary data.</text>
</comment>
<protein>
    <submittedName>
        <fullName evidence="1">Uncharacterized protein</fullName>
    </submittedName>
</protein>
<gene>
    <name evidence="1" type="ORF">LCGC14_1994720</name>
</gene>
<accession>A0A0F9I245</accession>
<reference evidence="1" key="1">
    <citation type="journal article" date="2015" name="Nature">
        <title>Complex archaea that bridge the gap between prokaryotes and eukaryotes.</title>
        <authorList>
            <person name="Spang A."/>
            <person name="Saw J.H."/>
            <person name="Jorgensen S.L."/>
            <person name="Zaremba-Niedzwiedzka K."/>
            <person name="Martijn J."/>
            <person name="Lind A.E."/>
            <person name="van Eijk R."/>
            <person name="Schleper C."/>
            <person name="Guy L."/>
            <person name="Ettema T.J."/>
        </authorList>
    </citation>
    <scope>NUCLEOTIDE SEQUENCE</scope>
</reference>
<evidence type="ECO:0000313" key="1">
    <source>
        <dbReference type="EMBL" id="KKL81442.1"/>
    </source>
</evidence>
<dbReference type="AlphaFoldDB" id="A0A0F9I245"/>
<sequence>MIDLAQYGLIPWESRLVKVGDKFNRLTVLAIGKIPKTFRYYAVCKCDCGNEKIWKVRLDGMRDGNIRSCGCLQIESAVKHGNWDHHLYPMWSHMMSRCYNEKDKRYEYYGGRGIQVCEEWHDLNNFIADISKIYKKGLQIDRIDNDGNYEPSNCRFSTPTEQSRNRSSNIKITHNGKTLCLMEWSEVTGICYGTLWDRIKVLNWSPSKALTTKPRKRCKTELTG</sequence>
<proteinExistence type="predicted"/>